<dbReference type="EMBL" id="CP063310">
    <property type="protein sequence ID" value="QOS68348.1"/>
    <property type="molecule type" value="Genomic_DNA"/>
</dbReference>
<sequence>MSLTGCAQQEATEATSEEASAVQEKTADDYVREGNFSTDCPINGSTAGAIWYDSGYQAKTMDGTLIESDVLVVETGLTVKASSPNTEWGIGFCVALLDGSGNYLCSYGDWKNGPTGSREASIVCENFSQLVENYGMPQRYELYVTRCYVGEGNWWGFSDAGQLFVTATEPVGYEAVKKAGKLIGEGSIQRSGDASGSVGGSVSPDSSSVERYRQNNSDNAAPVEEQQLKLYRALDDVVYTLSISSSEWSIGSQVMNGNGGGGLVLRGTVENGLLVAETGAVYQMDSSANSTKVACVDKADDTVVFMEGDYSEDKGRADEAALSYIR</sequence>
<evidence type="ECO:0000256" key="1">
    <source>
        <dbReference type="SAM" id="MobiDB-lite"/>
    </source>
</evidence>
<dbReference type="Proteomes" id="UP000478463">
    <property type="component" value="Chromosome"/>
</dbReference>
<dbReference type="AlphaFoldDB" id="A0A6L7IR77"/>
<protein>
    <submittedName>
        <fullName evidence="2">Uncharacterized protein</fullName>
    </submittedName>
</protein>
<feature type="region of interest" description="Disordered" evidence="1">
    <location>
        <begin position="188"/>
        <end position="220"/>
    </location>
</feature>
<feature type="region of interest" description="Disordered" evidence="1">
    <location>
        <begin position="1"/>
        <end position="27"/>
    </location>
</feature>
<evidence type="ECO:0000313" key="2">
    <source>
        <dbReference type="EMBL" id="QOS68348.1"/>
    </source>
</evidence>
<feature type="compositionally biased region" description="Low complexity" evidence="1">
    <location>
        <begin position="191"/>
        <end position="207"/>
    </location>
</feature>
<accession>A0A6L7IR77</accession>
<feature type="compositionally biased region" description="Low complexity" evidence="1">
    <location>
        <begin position="7"/>
        <end position="24"/>
    </location>
</feature>
<dbReference type="RefSeq" id="WP_160940790.1">
    <property type="nucleotide sequence ID" value="NZ_CP063310.1"/>
</dbReference>
<name>A0A6L7IR77_9ACTN</name>
<proteinExistence type="predicted"/>
<gene>
    <name evidence="2" type="ORF">GS424_000260</name>
</gene>
<dbReference type="KEGG" id="egd:GS424_000260"/>
<organism evidence="2 3">
    <name type="scientific">Eggerthella guodeyinii</name>
    <dbReference type="NCBI Taxonomy" id="2690837"/>
    <lineage>
        <taxon>Bacteria</taxon>
        <taxon>Bacillati</taxon>
        <taxon>Actinomycetota</taxon>
        <taxon>Coriobacteriia</taxon>
        <taxon>Eggerthellales</taxon>
        <taxon>Eggerthellaceae</taxon>
        <taxon>Eggerthella</taxon>
    </lineage>
</organism>
<evidence type="ECO:0000313" key="3">
    <source>
        <dbReference type="Proteomes" id="UP000478463"/>
    </source>
</evidence>
<reference evidence="2 3" key="1">
    <citation type="submission" date="2020-10" db="EMBL/GenBank/DDBJ databases">
        <title>Eggerthella sp. nov., isolated from human feces.</title>
        <authorList>
            <person name="Yajun G."/>
        </authorList>
    </citation>
    <scope>NUCLEOTIDE SEQUENCE [LARGE SCALE GENOMIC DNA]</scope>
    <source>
        <strain evidence="2 3">HF-1101</strain>
    </source>
</reference>